<protein>
    <submittedName>
        <fullName evidence="1">Uncharacterized protein</fullName>
    </submittedName>
</protein>
<gene>
    <name evidence="1" type="ORF">DC487_05305</name>
</gene>
<accession>A0A2T8HNI8</accession>
<evidence type="ECO:0000313" key="2">
    <source>
        <dbReference type="Proteomes" id="UP000245627"/>
    </source>
</evidence>
<organism evidence="1 2">
    <name type="scientific">Sphingobacterium corticibacter</name>
    <dbReference type="NCBI Taxonomy" id="2171749"/>
    <lineage>
        <taxon>Bacteria</taxon>
        <taxon>Pseudomonadati</taxon>
        <taxon>Bacteroidota</taxon>
        <taxon>Sphingobacteriia</taxon>
        <taxon>Sphingobacteriales</taxon>
        <taxon>Sphingobacteriaceae</taxon>
        <taxon>Sphingobacterium</taxon>
    </lineage>
</organism>
<dbReference type="RefSeq" id="WP_116774869.1">
    <property type="nucleotide sequence ID" value="NZ_QDKG01000001.1"/>
</dbReference>
<proteinExistence type="predicted"/>
<keyword evidence="2" id="KW-1185">Reference proteome</keyword>
<dbReference type="AlphaFoldDB" id="A0A2T8HNI8"/>
<reference evidence="1 2" key="1">
    <citation type="submission" date="2018-04" db="EMBL/GenBank/DDBJ databases">
        <title>Sphingobacterium cortibacter sp. nov.</title>
        <authorList>
            <person name="Li Y."/>
        </authorList>
    </citation>
    <scope>NUCLEOTIDE SEQUENCE [LARGE SCALE GENOMIC DNA]</scope>
    <source>
        <strain evidence="1 2">2c-3</strain>
    </source>
</reference>
<dbReference type="OrthoDB" id="1032659at2"/>
<sequence>MAKQGKAWPAGYKKIQSTKVDNFMVSDKDTKEIGYIDRNELVNSIEITGELIDPIAPGTAQAPAVIPAGPAGQKRKFTPAPGFYFVGGTTREVTSDNRWEMFWSDPNWQLRDLGKLPDLSKVLPASAKSNWIEDEVTRLTDGTLLVANKNTTQAPAKDQSDWDPVGGDDTAKELLTSYTSDGGGTVDPLVYQNYLITNPGLVRTNDEGYRTVEVDVTNAHKLRYQGRHMITSNPPLWAAIVGERSDGKKMAIEPSRGAYIDFDKTYDVSNFVTVYVTYNYNHASEATVIPSITLLGENEFAQPDGVYKSVESVQRQLEENRLSGDPGSQTFLGSQAFNTNAGAGYLKTLLIPVKAGQKGNFKVYTDFAILDYYDKNLNLIGSPLNGSGVTVQSNASYTFPQDGFISVITGSNLSTSSFTLSAVGRIYLNAFKSISGSPRAIDLSENRYHDAEQITTNIELELLDLGSFGMVNAFRFRGGGVVFGGAFDIAPGSKAYDPSLWNTIYIYNSYNRPTVLIVN</sequence>
<dbReference type="EMBL" id="QDKG01000001">
    <property type="protein sequence ID" value="PVH27014.1"/>
    <property type="molecule type" value="Genomic_DNA"/>
</dbReference>
<dbReference type="Proteomes" id="UP000245627">
    <property type="component" value="Unassembled WGS sequence"/>
</dbReference>
<comment type="caution">
    <text evidence="1">The sequence shown here is derived from an EMBL/GenBank/DDBJ whole genome shotgun (WGS) entry which is preliminary data.</text>
</comment>
<name>A0A2T8HNI8_9SPHI</name>
<evidence type="ECO:0000313" key="1">
    <source>
        <dbReference type="EMBL" id="PVH27014.1"/>
    </source>
</evidence>